<accession>A0A972GKR4</accession>
<proteinExistence type="predicted"/>
<dbReference type="RefSeq" id="WP_171650736.1">
    <property type="nucleotide sequence ID" value="NZ_WHOD01000016.1"/>
</dbReference>
<feature type="transmembrane region" description="Helical" evidence="1">
    <location>
        <begin position="101"/>
        <end position="121"/>
    </location>
</feature>
<dbReference type="AlphaFoldDB" id="A0A972GKR4"/>
<dbReference type="EMBL" id="WHOD01000016">
    <property type="protein sequence ID" value="NOU92539.1"/>
    <property type="molecule type" value="Genomic_DNA"/>
</dbReference>
<gene>
    <name evidence="2" type="ORF">GC093_04730</name>
</gene>
<keyword evidence="1" id="KW-1133">Transmembrane helix</keyword>
<organism evidence="2 3">
    <name type="scientific">Paenibacillus foliorum</name>
    <dbReference type="NCBI Taxonomy" id="2654974"/>
    <lineage>
        <taxon>Bacteria</taxon>
        <taxon>Bacillati</taxon>
        <taxon>Bacillota</taxon>
        <taxon>Bacilli</taxon>
        <taxon>Bacillales</taxon>
        <taxon>Paenibacillaceae</taxon>
        <taxon>Paenibacillus</taxon>
    </lineage>
</organism>
<reference evidence="2" key="1">
    <citation type="submission" date="2019-10" db="EMBL/GenBank/DDBJ databases">
        <title>Description of Paenibacillus glebae sp. nov.</title>
        <authorList>
            <person name="Carlier A."/>
            <person name="Qi S."/>
        </authorList>
    </citation>
    <scope>NUCLEOTIDE SEQUENCE</scope>
    <source>
        <strain evidence="2">LMG 31456</strain>
    </source>
</reference>
<sequence>MRKLRKHLLNLALGELTAAFSFLVVYKIYLDLGVASLLALSFLVFILFQGVLYWVFRSYSTGKQKPFLMLKTLIVLRSMNLILAVLVIILLIMIAQNKRDLIVGMLIYVFSVIEYINYYWYRLSYGKSGFNIKLLIQAGLQPSSIHKLLKKNKSLNY</sequence>
<keyword evidence="1" id="KW-0472">Membrane</keyword>
<evidence type="ECO:0000256" key="1">
    <source>
        <dbReference type="SAM" id="Phobius"/>
    </source>
</evidence>
<comment type="caution">
    <text evidence="2">The sequence shown here is derived from an EMBL/GenBank/DDBJ whole genome shotgun (WGS) entry which is preliminary data.</text>
</comment>
<keyword evidence="1" id="KW-0812">Transmembrane</keyword>
<protein>
    <submittedName>
        <fullName evidence="2">Uncharacterized protein</fullName>
    </submittedName>
</protein>
<evidence type="ECO:0000313" key="2">
    <source>
        <dbReference type="EMBL" id="NOU92539.1"/>
    </source>
</evidence>
<feature type="transmembrane region" description="Helical" evidence="1">
    <location>
        <begin position="35"/>
        <end position="56"/>
    </location>
</feature>
<feature type="transmembrane region" description="Helical" evidence="1">
    <location>
        <begin position="68"/>
        <end position="95"/>
    </location>
</feature>
<evidence type="ECO:0000313" key="3">
    <source>
        <dbReference type="Proteomes" id="UP000641588"/>
    </source>
</evidence>
<dbReference type="Proteomes" id="UP000641588">
    <property type="component" value="Unassembled WGS sequence"/>
</dbReference>
<feature type="transmembrane region" description="Helical" evidence="1">
    <location>
        <begin position="7"/>
        <end position="29"/>
    </location>
</feature>
<name>A0A972GKR4_9BACL</name>
<keyword evidence="3" id="KW-1185">Reference proteome</keyword>